<gene>
    <name evidence="2" type="ORF">OSB04_016842</name>
</gene>
<accession>A0AA38WA64</accession>
<comment type="caution">
    <text evidence="2">The sequence shown here is derived from an EMBL/GenBank/DDBJ whole genome shotgun (WGS) entry which is preliminary data.</text>
</comment>
<sequence>MATSGSNSETTSVNNVSVFLDNGTTSKPPRFNPSNFSLWKNRMLLFMEGIDSRYLTILRDGPLVPRVWDRFNKDKDGSSSEEDRTSATGRFILKSEKKYTE</sequence>
<evidence type="ECO:0008006" key="4">
    <source>
        <dbReference type="Google" id="ProtNLM"/>
    </source>
</evidence>
<protein>
    <recommendedName>
        <fullName evidence="4">Gag-pol polyprotein</fullName>
    </recommendedName>
</protein>
<dbReference type="AlphaFoldDB" id="A0AA38WA64"/>
<evidence type="ECO:0000256" key="1">
    <source>
        <dbReference type="SAM" id="MobiDB-lite"/>
    </source>
</evidence>
<evidence type="ECO:0000313" key="2">
    <source>
        <dbReference type="EMBL" id="KAJ9552797.1"/>
    </source>
</evidence>
<reference evidence="2" key="1">
    <citation type="submission" date="2023-03" db="EMBL/GenBank/DDBJ databases">
        <title>Chromosome-scale reference genome and RAD-based genetic map of yellow starthistle (Centaurea solstitialis) reveal putative structural variation and QTLs associated with invader traits.</title>
        <authorList>
            <person name="Reatini B."/>
            <person name="Cang F.A."/>
            <person name="Jiang Q."/>
            <person name="Mckibben M.T.W."/>
            <person name="Barker M.S."/>
            <person name="Rieseberg L.H."/>
            <person name="Dlugosch K.M."/>
        </authorList>
    </citation>
    <scope>NUCLEOTIDE SEQUENCE</scope>
    <source>
        <strain evidence="2">CAN-66</strain>
        <tissue evidence="2">Leaf</tissue>
    </source>
</reference>
<feature type="region of interest" description="Disordered" evidence="1">
    <location>
        <begin position="71"/>
        <end position="101"/>
    </location>
</feature>
<dbReference type="Proteomes" id="UP001172457">
    <property type="component" value="Chromosome 4"/>
</dbReference>
<name>A0AA38WA64_9ASTR</name>
<feature type="compositionally biased region" description="Basic and acidic residues" evidence="1">
    <location>
        <begin position="71"/>
        <end position="85"/>
    </location>
</feature>
<proteinExistence type="predicted"/>
<keyword evidence="3" id="KW-1185">Reference proteome</keyword>
<organism evidence="2 3">
    <name type="scientific">Centaurea solstitialis</name>
    <name type="common">yellow star-thistle</name>
    <dbReference type="NCBI Taxonomy" id="347529"/>
    <lineage>
        <taxon>Eukaryota</taxon>
        <taxon>Viridiplantae</taxon>
        <taxon>Streptophyta</taxon>
        <taxon>Embryophyta</taxon>
        <taxon>Tracheophyta</taxon>
        <taxon>Spermatophyta</taxon>
        <taxon>Magnoliopsida</taxon>
        <taxon>eudicotyledons</taxon>
        <taxon>Gunneridae</taxon>
        <taxon>Pentapetalae</taxon>
        <taxon>asterids</taxon>
        <taxon>campanulids</taxon>
        <taxon>Asterales</taxon>
        <taxon>Asteraceae</taxon>
        <taxon>Carduoideae</taxon>
        <taxon>Cardueae</taxon>
        <taxon>Centaureinae</taxon>
        <taxon>Centaurea</taxon>
    </lineage>
</organism>
<dbReference type="EMBL" id="JARYMX010000004">
    <property type="protein sequence ID" value="KAJ9552797.1"/>
    <property type="molecule type" value="Genomic_DNA"/>
</dbReference>
<evidence type="ECO:0000313" key="3">
    <source>
        <dbReference type="Proteomes" id="UP001172457"/>
    </source>
</evidence>